<dbReference type="Gene3D" id="3.40.30.10">
    <property type="entry name" value="Glutaredoxin"/>
    <property type="match status" value="2"/>
</dbReference>
<sequence length="535" mass="61827">MNLFLNVILLGLMVTISFAFSANRFQSDVAEEYPKVLTATNFDSYVCNKESATLVEFYSSFCGYCKRLSPRFKLFAKSVINWKPVVKVAKVNCEKLENVELCRKHKSTTFPTLRFFGPNHRSGENGIYIPIENSDKLNTPILQEMTIKQLKNIVPSKVPKSWPNLTTLHPASKNELFNKITQSEKPTFAVVELKSSNHYIGAKVQLDLSEHTDKITIHNANVDESLMNEIQKQSSVVLIRVKNANERSFEILKSFEISSDLTQEELFSKIAGFEECIVSIINNTYLNNKKPKVEPPLTMVDLYNALQHSLRHDIRLRNKLTVEEMKVLEKYLNIVLRFFPFQEESHKSDIVTLKNWLNNRRSGNTEMDISEYDKIVETLNSVPPAREYIKCKGSQPDFRGYPCSLWSLFHTLTVAEYKQLLKSNGNHEVLYVMRDFIHTFFTCKFCAGHFWDLSAPLLKEERPTFANSSVLWLWRGHNKVNKRLQCDLSEDPESPKISFPSHSSCAKCRNENDQWNEDAVLQYLLNYYSPKNILN</sequence>
<dbReference type="InterPro" id="IPR013766">
    <property type="entry name" value="Thioredoxin_domain"/>
</dbReference>
<dbReference type="PANTHER" id="PTHR22897">
    <property type="entry name" value="QUIESCIN Q6-RELATED SULFHYDRYL OXIDASE"/>
    <property type="match status" value="1"/>
</dbReference>
<dbReference type="GO" id="GO:0006457">
    <property type="term" value="P:protein folding"/>
    <property type="evidence" value="ECO:0007669"/>
    <property type="project" value="TreeGrafter"/>
</dbReference>
<keyword evidence="4 11" id="KW-0732">Signal</keyword>
<evidence type="ECO:0000259" key="13">
    <source>
        <dbReference type="PROSITE" id="PS51352"/>
    </source>
</evidence>
<evidence type="ECO:0000256" key="10">
    <source>
        <dbReference type="RuleBase" id="RU371123"/>
    </source>
</evidence>
<dbReference type="AlphaFoldDB" id="A0A443SB32"/>
<comment type="caution">
    <text evidence="14">The sequence shown here is derived from an EMBL/GenBank/DDBJ whole genome shotgun (WGS) entry which is preliminary data.</text>
</comment>
<dbReference type="InterPro" id="IPR040986">
    <property type="entry name" value="QSOX_FAD-bd_dom"/>
</dbReference>
<comment type="cofactor">
    <cofactor evidence="1 10">
        <name>FAD</name>
        <dbReference type="ChEBI" id="CHEBI:57692"/>
    </cofactor>
</comment>
<keyword evidence="5 10" id="KW-0274">FAD</keyword>
<dbReference type="Gene3D" id="1.20.120.1960">
    <property type="entry name" value="QSOX sulfhydryl oxidase domain"/>
    <property type="match status" value="1"/>
</dbReference>
<evidence type="ECO:0000256" key="8">
    <source>
        <dbReference type="ARBA" id="ARBA00023180"/>
    </source>
</evidence>
<proteinExistence type="inferred from homology"/>
<dbReference type="InterPro" id="IPR036249">
    <property type="entry name" value="Thioredoxin-like_sf"/>
</dbReference>
<dbReference type="EC" id="1.8.3.2" evidence="10"/>
<evidence type="ECO:0000256" key="1">
    <source>
        <dbReference type="ARBA" id="ARBA00001974"/>
    </source>
</evidence>
<evidence type="ECO:0000313" key="15">
    <source>
        <dbReference type="Proteomes" id="UP000288716"/>
    </source>
</evidence>
<name>A0A443SB32_9ACAR</name>
<dbReference type="InterPro" id="IPR039798">
    <property type="entry name" value="Sulfhydryl_oxidase"/>
</dbReference>
<dbReference type="Proteomes" id="UP000288716">
    <property type="component" value="Unassembled WGS sequence"/>
</dbReference>
<dbReference type="Gene3D" id="1.20.120.310">
    <property type="entry name" value="ERV/ALR sulfhydryl oxidase domain"/>
    <property type="match status" value="1"/>
</dbReference>
<dbReference type="GO" id="GO:0016971">
    <property type="term" value="F:flavin-dependent sulfhydryl oxidase activity"/>
    <property type="evidence" value="ECO:0007669"/>
    <property type="project" value="InterPro"/>
</dbReference>
<dbReference type="GO" id="GO:0000139">
    <property type="term" value="C:Golgi membrane"/>
    <property type="evidence" value="ECO:0007669"/>
    <property type="project" value="TreeGrafter"/>
</dbReference>
<keyword evidence="7" id="KW-1015">Disulfide bond</keyword>
<dbReference type="SUPFAM" id="SSF52833">
    <property type="entry name" value="Thioredoxin-like"/>
    <property type="match status" value="1"/>
</dbReference>
<dbReference type="GO" id="GO:0005615">
    <property type="term" value="C:extracellular space"/>
    <property type="evidence" value="ECO:0007669"/>
    <property type="project" value="TreeGrafter"/>
</dbReference>
<keyword evidence="6 10" id="KW-0560">Oxidoreductase</keyword>
<organism evidence="14 15">
    <name type="scientific">Leptotrombidium deliense</name>
    <dbReference type="NCBI Taxonomy" id="299467"/>
    <lineage>
        <taxon>Eukaryota</taxon>
        <taxon>Metazoa</taxon>
        <taxon>Ecdysozoa</taxon>
        <taxon>Arthropoda</taxon>
        <taxon>Chelicerata</taxon>
        <taxon>Arachnida</taxon>
        <taxon>Acari</taxon>
        <taxon>Acariformes</taxon>
        <taxon>Trombidiformes</taxon>
        <taxon>Prostigmata</taxon>
        <taxon>Anystina</taxon>
        <taxon>Parasitengona</taxon>
        <taxon>Trombiculoidea</taxon>
        <taxon>Trombiculidae</taxon>
        <taxon>Leptotrombidium</taxon>
    </lineage>
</organism>
<evidence type="ECO:0000256" key="9">
    <source>
        <dbReference type="ARBA" id="ARBA00048864"/>
    </source>
</evidence>
<dbReference type="PROSITE" id="PS51352">
    <property type="entry name" value="THIOREDOXIN_2"/>
    <property type="match status" value="1"/>
</dbReference>
<evidence type="ECO:0000256" key="11">
    <source>
        <dbReference type="SAM" id="SignalP"/>
    </source>
</evidence>
<dbReference type="InterPro" id="IPR017937">
    <property type="entry name" value="Thioredoxin_CS"/>
</dbReference>
<dbReference type="Pfam" id="PF18371">
    <property type="entry name" value="FAD_SOX"/>
    <property type="match status" value="1"/>
</dbReference>
<comment type="catalytic activity">
    <reaction evidence="9 10">
        <text>2 R'C(R)SH + O2 = R'C(R)S-S(R)CR' + H2O2</text>
        <dbReference type="Rhea" id="RHEA:17357"/>
        <dbReference type="ChEBI" id="CHEBI:15379"/>
        <dbReference type="ChEBI" id="CHEBI:16240"/>
        <dbReference type="ChEBI" id="CHEBI:16520"/>
        <dbReference type="ChEBI" id="CHEBI:17412"/>
        <dbReference type="EC" id="1.8.3.2"/>
    </reaction>
</comment>
<dbReference type="PROSITE" id="PS51324">
    <property type="entry name" value="ERV_ALR"/>
    <property type="match status" value="1"/>
</dbReference>
<evidence type="ECO:0000256" key="3">
    <source>
        <dbReference type="ARBA" id="ARBA00022630"/>
    </source>
</evidence>
<dbReference type="SUPFAM" id="SSF69000">
    <property type="entry name" value="FAD-dependent thiol oxidase"/>
    <property type="match status" value="1"/>
</dbReference>
<dbReference type="PROSITE" id="PS00194">
    <property type="entry name" value="THIOREDOXIN_1"/>
    <property type="match status" value="1"/>
</dbReference>
<dbReference type="Pfam" id="PF04777">
    <property type="entry name" value="Evr1_Alr"/>
    <property type="match status" value="1"/>
</dbReference>
<dbReference type="InterPro" id="IPR042568">
    <property type="entry name" value="QSOX_FAD-bd_sf"/>
</dbReference>
<dbReference type="InterPro" id="IPR017905">
    <property type="entry name" value="ERV/ALR_sulphydryl_oxidase"/>
</dbReference>
<feature type="chain" id="PRO_5019233622" description="Sulfhydryl oxidase" evidence="11">
    <location>
        <begin position="20"/>
        <end position="535"/>
    </location>
</feature>
<accession>A0A443SB32</accession>
<dbReference type="OrthoDB" id="59470at2759"/>
<gene>
    <name evidence="14" type="ORF">B4U80_05796</name>
</gene>
<dbReference type="InterPro" id="IPR036774">
    <property type="entry name" value="ERV/ALR_sulphydryl_oxid_sf"/>
</dbReference>
<evidence type="ECO:0000256" key="2">
    <source>
        <dbReference type="ARBA" id="ARBA00006041"/>
    </source>
</evidence>
<evidence type="ECO:0000259" key="12">
    <source>
        <dbReference type="PROSITE" id="PS51324"/>
    </source>
</evidence>
<reference evidence="14 15" key="1">
    <citation type="journal article" date="2018" name="Gigascience">
        <title>Genomes of trombidid mites reveal novel predicted allergens and laterally-transferred genes associated with secondary metabolism.</title>
        <authorList>
            <person name="Dong X."/>
            <person name="Chaisiri K."/>
            <person name="Xia D."/>
            <person name="Armstrong S.D."/>
            <person name="Fang Y."/>
            <person name="Donnelly M.J."/>
            <person name="Kadowaki T."/>
            <person name="McGarry J.W."/>
            <person name="Darby A.C."/>
            <person name="Makepeace B.L."/>
        </authorList>
    </citation>
    <scope>NUCLEOTIDE SEQUENCE [LARGE SCALE GENOMIC DNA]</scope>
    <source>
        <strain evidence="14">UoL-UT</strain>
    </source>
</reference>
<keyword evidence="15" id="KW-1185">Reference proteome</keyword>
<keyword evidence="8" id="KW-0325">Glycoprotein</keyword>
<dbReference type="Pfam" id="PF00085">
    <property type="entry name" value="Thioredoxin"/>
    <property type="match status" value="1"/>
</dbReference>
<keyword evidence="3 10" id="KW-0285">Flavoprotein</keyword>
<protein>
    <recommendedName>
        <fullName evidence="10">Sulfhydryl oxidase</fullName>
        <ecNumber evidence="10">1.8.3.2</ecNumber>
    </recommendedName>
</protein>
<evidence type="ECO:0000313" key="14">
    <source>
        <dbReference type="EMBL" id="RWS24743.1"/>
    </source>
</evidence>
<feature type="domain" description="ERV/ALR sulfhydryl oxidase" evidence="12">
    <location>
        <begin position="394"/>
        <end position="498"/>
    </location>
</feature>
<feature type="signal peptide" evidence="11">
    <location>
        <begin position="1"/>
        <end position="19"/>
    </location>
</feature>
<dbReference type="GO" id="GO:0003756">
    <property type="term" value="F:protein disulfide isomerase activity"/>
    <property type="evidence" value="ECO:0007669"/>
    <property type="project" value="TreeGrafter"/>
</dbReference>
<evidence type="ECO:0000256" key="4">
    <source>
        <dbReference type="ARBA" id="ARBA00022729"/>
    </source>
</evidence>
<evidence type="ECO:0000256" key="5">
    <source>
        <dbReference type="ARBA" id="ARBA00022827"/>
    </source>
</evidence>
<evidence type="ECO:0000256" key="7">
    <source>
        <dbReference type="ARBA" id="ARBA00023157"/>
    </source>
</evidence>
<dbReference type="PANTHER" id="PTHR22897:SF8">
    <property type="entry name" value="SULFHYDRYL OXIDASE"/>
    <property type="match status" value="1"/>
</dbReference>
<dbReference type="EMBL" id="NCKV01004462">
    <property type="protein sequence ID" value="RWS24743.1"/>
    <property type="molecule type" value="Genomic_DNA"/>
</dbReference>
<evidence type="ECO:0000256" key="6">
    <source>
        <dbReference type="ARBA" id="ARBA00023002"/>
    </source>
</evidence>
<dbReference type="VEuPathDB" id="VectorBase:LDEU007297"/>
<comment type="similarity">
    <text evidence="2">Belongs to the quiescin-sulfhydryl oxidase (QSOX) family.</text>
</comment>
<feature type="domain" description="Thioredoxin" evidence="13">
    <location>
        <begin position="11"/>
        <end position="152"/>
    </location>
</feature>